<dbReference type="EC" id="3.1.-.-" evidence="2"/>
<dbReference type="InterPro" id="IPR036866">
    <property type="entry name" value="RibonucZ/Hydroxyglut_hydro"/>
</dbReference>
<evidence type="ECO:0000313" key="3">
    <source>
        <dbReference type="Proteomes" id="UP001519924"/>
    </source>
</evidence>
<dbReference type="EMBL" id="JAHZUY010000021">
    <property type="protein sequence ID" value="MBW8269774.1"/>
    <property type="molecule type" value="Genomic_DNA"/>
</dbReference>
<protein>
    <submittedName>
        <fullName evidence="2">Ligase-associated DNA damage response exonuclease</fullName>
        <ecNumber evidence="2">3.1.-.-</ecNumber>
    </submittedName>
</protein>
<accession>A0ABS7F2I0</accession>
<dbReference type="GO" id="GO:0016874">
    <property type="term" value="F:ligase activity"/>
    <property type="evidence" value="ECO:0007669"/>
    <property type="project" value="UniProtKB-KW"/>
</dbReference>
<dbReference type="Pfam" id="PF00753">
    <property type="entry name" value="Lactamase_B"/>
    <property type="match status" value="1"/>
</dbReference>
<dbReference type="InterPro" id="IPR050698">
    <property type="entry name" value="MBL"/>
</dbReference>
<proteinExistence type="predicted"/>
<dbReference type="PANTHER" id="PTHR11203:SF49">
    <property type="entry name" value="BLL1145 PROTEIN"/>
    <property type="match status" value="1"/>
</dbReference>
<dbReference type="NCBIfam" id="TIGR04122">
    <property type="entry name" value="Xnuc_lig_assoc"/>
    <property type="match status" value="1"/>
</dbReference>
<evidence type="ECO:0000313" key="2">
    <source>
        <dbReference type="EMBL" id="MBW8269774.1"/>
    </source>
</evidence>
<dbReference type="Gene3D" id="3.60.15.10">
    <property type="entry name" value="Ribonuclease Z/Hydroxyacylglutathione hydrolase-like"/>
    <property type="match status" value="1"/>
</dbReference>
<dbReference type="SUPFAM" id="SSF56281">
    <property type="entry name" value="Metallo-hydrolase/oxidoreductase"/>
    <property type="match status" value="1"/>
</dbReference>
<sequence length="348" mass="37810">MPHPETWLRVTPAGLWCEPGDFFVDPTRAVARAVITHAHADHARPGHEAVLATAETLALMRARLGEGRAGRRQQPLRPGEVVVQNGVRLWLRPAGHVLGSAQVCLEWRGSRVVVSGDYKRAPDPTCAPFEAERCDVFVTEATFGLPVFRHPEPEREIARLLASVALFPERTHLVGCYALGKCQRLIALLRRAGWQAPIWLHETLLAACRTYEALGVPLGDLRPVTAARRAALRGAIVLAPPGAAAERWAERLSDPVIALASGWMRVRHHARARGVELPLVVSDHADWDELNATIDETGAPEVWIMHGRDDALAHALGRRGIRGRALHRVGRGAGEADAAPGPAEDAAA</sequence>
<organism evidence="2 3">
    <name type="scientific">Caldovatus aquaticus</name>
    <dbReference type="NCBI Taxonomy" id="2865671"/>
    <lineage>
        <taxon>Bacteria</taxon>
        <taxon>Pseudomonadati</taxon>
        <taxon>Pseudomonadota</taxon>
        <taxon>Alphaproteobacteria</taxon>
        <taxon>Acetobacterales</taxon>
        <taxon>Roseomonadaceae</taxon>
        <taxon>Caldovatus</taxon>
    </lineage>
</organism>
<feature type="domain" description="Metallo-beta-lactamase" evidence="1">
    <location>
        <begin position="33"/>
        <end position="141"/>
    </location>
</feature>
<keyword evidence="2" id="KW-0269">Exonuclease</keyword>
<keyword evidence="2" id="KW-0378">Hydrolase</keyword>
<dbReference type="PANTHER" id="PTHR11203">
    <property type="entry name" value="CLEAVAGE AND POLYADENYLATION SPECIFICITY FACTOR FAMILY MEMBER"/>
    <property type="match status" value="1"/>
</dbReference>
<name>A0ABS7F2I0_9PROT</name>
<dbReference type="InterPro" id="IPR026360">
    <property type="entry name" value="Xnuc_lig_assoc"/>
</dbReference>
<gene>
    <name evidence="2" type="ORF">K1J50_09770</name>
</gene>
<dbReference type="RefSeq" id="WP_220117526.1">
    <property type="nucleotide sequence ID" value="NZ_JAHZUY010000021.1"/>
</dbReference>
<dbReference type="GO" id="GO:0004527">
    <property type="term" value="F:exonuclease activity"/>
    <property type="evidence" value="ECO:0007669"/>
    <property type="project" value="UniProtKB-KW"/>
</dbReference>
<dbReference type="Gene3D" id="3.40.50.10890">
    <property type="match status" value="1"/>
</dbReference>
<comment type="caution">
    <text evidence="2">The sequence shown here is derived from an EMBL/GenBank/DDBJ whole genome shotgun (WGS) entry which is preliminary data.</text>
</comment>
<keyword evidence="2" id="KW-0436">Ligase</keyword>
<keyword evidence="3" id="KW-1185">Reference proteome</keyword>
<dbReference type="InterPro" id="IPR001279">
    <property type="entry name" value="Metallo-B-lactamas"/>
</dbReference>
<evidence type="ECO:0000259" key="1">
    <source>
        <dbReference type="Pfam" id="PF00753"/>
    </source>
</evidence>
<reference evidence="2 3" key="1">
    <citation type="submission" date="2021-08" db="EMBL/GenBank/DDBJ databases">
        <title>Caldovatus sediminis gen. nov., sp. nov., a moderately thermophilic bacterium isolated from a hot spring.</title>
        <authorList>
            <person name="Hu C.-J."/>
            <person name="Li W.-J."/>
            <person name="Xian W.-D."/>
        </authorList>
    </citation>
    <scope>NUCLEOTIDE SEQUENCE [LARGE SCALE GENOMIC DNA]</scope>
    <source>
        <strain evidence="2 3">SYSU G05006</strain>
    </source>
</reference>
<keyword evidence="2" id="KW-0540">Nuclease</keyword>
<dbReference type="Proteomes" id="UP001519924">
    <property type="component" value="Unassembled WGS sequence"/>
</dbReference>